<name>A0A0N4V306_ENTVE</name>
<dbReference type="Proteomes" id="UP000274131">
    <property type="component" value="Unassembled WGS sequence"/>
</dbReference>
<dbReference type="GO" id="GO:0043252">
    <property type="term" value="P:sodium-independent organic anion transport"/>
    <property type="evidence" value="ECO:0007669"/>
    <property type="project" value="TreeGrafter"/>
</dbReference>
<evidence type="ECO:0000313" key="3">
    <source>
        <dbReference type="EMBL" id="VDD89371.1"/>
    </source>
</evidence>
<dbReference type="AlphaFoldDB" id="A0A0N4V306"/>
<evidence type="ECO:0000256" key="2">
    <source>
        <dbReference type="SAM" id="Phobius"/>
    </source>
</evidence>
<dbReference type="PANTHER" id="PTHR11388:SF76">
    <property type="entry name" value="SOLUTE CARRIER ORGANIC ANION TRANSPORTER FAMILY MEMBER"/>
    <property type="match status" value="1"/>
</dbReference>
<evidence type="ECO:0000256" key="1">
    <source>
        <dbReference type="SAM" id="MobiDB-lite"/>
    </source>
</evidence>
<feature type="region of interest" description="Disordered" evidence="1">
    <location>
        <begin position="209"/>
        <end position="233"/>
    </location>
</feature>
<reference evidence="5" key="1">
    <citation type="submission" date="2017-02" db="UniProtKB">
        <authorList>
            <consortium name="WormBaseParasite"/>
        </authorList>
    </citation>
    <scope>IDENTIFICATION</scope>
</reference>
<dbReference type="GO" id="GO:0015347">
    <property type="term" value="F:sodium-independent organic anion transmembrane transporter activity"/>
    <property type="evidence" value="ECO:0007669"/>
    <property type="project" value="TreeGrafter"/>
</dbReference>
<keyword evidence="2" id="KW-0472">Membrane</keyword>
<dbReference type="OrthoDB" id="5062115at2759"/>
<keyword evidence="4" id="KW-1185">Reference proteome</keyword>
<feature type="transmembrane region" description="Helical" evidence="2">
    <location>
        <begin position="108"/>
        <end position="130"/>
    </location>
</feature>
<accession>A0A0N4V306</accession>
<evidence type="ECO:0000313" key="5">
    <source>
        <dbReference type="WBParaSite" id="EVEC_0000441401-mRNA-1"/>
    </source>
</evidence>
<feature type="transmembrane region" description="Helical" evidence="2">
    <location>
        <begin position="151"/>
        <end position="173"/>
    </location>
</feature>
<gene>
    <name evidence="3" type="ORF">EVEC_LOCUS4122</name>
</gene>
<organism evidence="5">
    <name type="scientific">Enterobius vermicularis</name>
    <name type="common">Human pinworm</name>
    <dbReference type="NCBI Taxonomy" id="51028"/>
    <lineage>
        <taxon>Eukaryota</taxon>
        <taxon>Metazoa</taxon>
        <taxon>Ecdysozoa</taxon>
        <taxon>Nematoda</taxon>
        <taxon>Chromadorea</taxon>
        <taxon>Rhabditida</taxon>
        <taxon>Spirurina</taxon>
        <taxon>Oxyuridomorpha</taxon>
        <taxon>Oxyuroidea</taxon>
        <taxon>Oxyuridae</taxon>
        <taxon>Enterobius</taxon>
    </lineage>
</organism>
<dbReference type="PANTHER" id="PTHR11388">
    <property type="entry name" value="ORGANIC ANION TRANSPORTER"/>
    <property type="match status" value="1"/>
</dbReference>
<dbReference type="Pfam" id="PF03137">
    <property type="entry name" value="OATP"/>
    <property type="match status" value="1"/>
</dbReference>
<proteinExistence type="predicted"/>
<dbReference type="InterPro" id="IPR004156">
    <property type="entry name" value="OATP"/>
</dbReference>
<keyword evidence="2" id="KW-0812">Transmembrane</keyword>
<evidence type="ECO:0000313" key="4">
    <source>
        <dbReference type="Proteomes" id="UP000274131"/>
    </source>
</evidence>
<reference evidence="3 4" key="2">
    <citation type="submission" date="2018-10" db="EMBL/GenBank/DDBJ databases">
        <authorList>
            <consortium name="Pathogen Informatics"/>
        </authorList>
    </citation>
    <scope>NUCLEOTIDE SEQUENCE [LARGE SCALE GENOMIC DNA]</scope>
</reference>
<keyword evidence="2" id="KW-1133">Transmembrane helix</keyword>
<dbReference type="GO" id="GO:0016323">
    <property type="term" value="C:basolateral plasma membrane"/>
    <property type="evidence" value="ECO:0007669"/>
    <property type="project" value="TreeGrafter"/>
</dbReference>
<dbReference type="WBParaSite" id="EVEC_0000441401-mRNA-1">
    <property type="protein sequence ID" value="EVEC_0000441401-mRNA-1"/>
    <property type="gene ID" value="EVEC_0000441401"/>
</dbReference>
<sequence length="233" mass="26111">MFAIVCLVESLEGFYMASATMKVLKFLKLLVEPSLEEDSGSLLAFCSLLISSMRYQAENSRYFRTVSSKWPILVIFFGLFLLGIGRTMPYSFGLPITEHDVKEKHKSLYFGSLFFFRILGPVFGFSLSFITNKLYYISSEPSGITPEDPMWIGRWWIGFFTIGGVLLCLSSLMSIPSSLATSNNVVANGDLQDYVNQMSDGENDLNQFTVGERPGDRRAQNSTISNICGEENN</sequence>
<feature type="transmembrane region" description="Helical" evidence="2">
    <location>
        <begin position="69"/>
        <end position="88"/>
    </location>
</feature>
<dbReference type="EMBL" id="UXUI01007768">
    <property type="protein sequence ID" value="VDD89371.1"/>
    <property type="molecule type" value="Genomic_DNA"/>
</dbReference>
<protein>
    <submittedName>
        <fullName evidence="5">Solute carrier organic anion transporter family member</fullName>
    </submittedName>
</protein>